<gene>
    <name evidence="2" type="ORF">B0A50_01666</name>
</gene>
<dbReference type="Gene3D" id="2.130.10.10">
    <property type="entry name" value="YVTN repeat-like/Quinoprotein amine dehydrogenase"/>
    <property type="match status" value="2"/>
</dbReference>
<dbReference type="GO" id="GO:0003723">
    <property type="term" value="F:RNA binding"/>
    <property type="evidence" value="ECO:0007669"/>
    <property type="project" value="TreeGrafter"/>
</dbReference>
<dbReference type="GO" id="GO:0030686">
    <property type="term" value="C:90S preribosome"/>
    <property type="evidence" value="ECO:0007669"/>
    <property type="project" value="InterPro"/>
</dbReference>
<dbReference type="InterPro" id="IPR001680">
    <property type="entry name" value="WD40_rpt"/>
</dbReference>
<dbReference type="GO" id="GO:0034455">
    <property type="term" value="C:t-UTP complex"/>
    <property type="evidence" value="ECO:0007669"/>
    <property type="project" value="TreeGrafter"/>
</dbReference>
<feature type="compositionally biased region" description="Acidic residues" evidence="1">
    <location>
        <begin position="591"/>
        <end position="602"/>
    </location>
</feature>
<dbReference type="AlphaFoldDB" id="A0A4U0UB57"/>
<protein>
    <submittedName>
        <fullName evidence="2">Uncharacterized protein</fullName>
    </submittedName>
</protein>
<dbReference type="PANTHER" id="PTHR44163:SF1">
    <property type="entry name" value="U3 SMALL NUCLEOLAR RNA-ASSOCIATED PROTEIN 4 HOMOLOG"/>
    <property type="match status" value="1"/>
</dbReference>
<dbReference type="GO" id="GO:0000462">
    <property type="term" value="P:maturation of SSU-rRNA from tricistronic rRNA transcript (SSU-rRNA, 5.8S rRNA, LSU-rRNA)"/>
    <property type="evidence" value="ECO:0007669"/>
    <property type="project" value="InterPro"/>
</dbReference>
<dbReference type="Pfam" id="PF00400">
    <property type="entry name" value="WD40"/>
    <property type="match status" value="2"/>
</dbReference>
<dbReference type="SMART" id="SM00320">
    <property type="entry name" value="WD40"/>
    <property type="match status" value="7"/>
</dbReference>
<dbReference type="Proteomes" id="UP000308549">
    <property type="component" value="Unassembled WGS sequence"/>
</dbReference>
<evidence type="ECO:0000256" key="1">
    <source>
        <dbReference type="SAM" id="MobiDB-lite"/>
    </source>
</evidence>
<dbReference type="PANTHER" id="PTHR44163">
    <property type="entry name" value="U3 SMALL NUCLEOLAR RNA-ASSOCIATED PROTEIN 4 HOMOLOG"/>
    <property type="match status" value="1"/>
</dbReference>
<organism evidence="2 3">
    <name type="scientific">Salinomyces thailandicus</name>
    <dbReference type="NCBI Taxonomy" id="706561"/>
    <lineage>
        <taxon>Eukaryota</taxon>
        <taxon>Fungi</taxon>
        <taxon>Dikarya</taxon>
        <taxon>Ascomycota</taxon>
        <taxon>Pezizomycotina</taxon>
        <taxon>Dothideomycetes</taxon>
        <taxon>Dothideomycetidae</taxon>
        <taxon>Mycosphaerellales</taxon>
        <taxon>Teratosphaeriaceae</taxon>
        <taxon>Salinomyces</taxon>
    </lineage>
</organism>
<sequence>MDVHRARFVPYPASAISALAFSRSSDTGYTGPLPALKLALGRSNGDIELWNPLKGSWVQEAVCHGDGRSIDGLAWTQDPDETDGEGNVTAGQQRLFSIASSPTVTEWDLGTGMVKRRSTGNFSEVWCFAAQSRWRANKNSEEEPRSQDLVAGCGDGALVILSTADDDLQFKRNLARVSGKKARCMCIAYQRPEIVVAGFADSMIRVYDTRNGSQLRQMSLGVGLPGAPKNALVWQVKVLSNGDIVSGDSNGEVRIWDGRNYALSRRLTGHDSDCLDLITSADGKAIFSGSIDGKIAIYRQPADGGRSNWAKTSHRRVHNGEVKAMAAFDSKGMSVVISGGSDLTPAAIPLREYGKENIRYLPTLPQEAPVLSAPKARLLVSWWNGNVFIWRIARLPVSDESPEPERPRKLVAKVSVDAKDTIRGVSVSTDGKLLAVSTSTTIKAFQLKRQADSESLAIRKIELPKSLSTLGARMLSFSPDCKWLVAVSPDSEVHAARFTAEREQSKRLQCLSQTVELDRAHRKLQAGAFKVYERSISRLAWSSDSSVLVACDLAGYMDSWVLEGHQDSTAPAVDRAKHDSDKGSGGNGPDSDSDSSDDDDDNIVFYGQHWADNPSGHLLPKLESAPLVMTFRPEKNTQKLTNGNPGVHSTRHNPHAHSHELPAGEHMLWVLTSRHQMYEFDVRIGRLSEWSKRNPTAALPEEFTRIKDRAIGSLWDSHRERLWLYGSSWMFMLDVAKDLADAASAQLLKRRKRRPSEAGDAQARKRQKGTSGAGDRVNASMRDGGVDSVKRFDNGQWMDIDMTPKRKHVDEDDEDGDDESLQLTRVKSSGDEEEIAQGNGEHEKPRNWWLTFKYRPILGMVPLESDLEQGAPLEVAVVERPLRDR</sequence>
<dbReference type="SUPFAM" id="SSF50978">
    <property type="entry name" value="WD40 repeat-like"/>
    <property type="match status" value="2"/>
</dbReference>
<dbReference type="OrthoDB" id="8883818at2759"/>
<feature type="region of interest" description="Disordered" evidence="1">
    <location>
        <begin position="748"/>
        <end position="790"/>
    </location>
</feature>
<dbReference type="GO" id="GO:0032040">
    <property type="term" value="C:small-subunit processome"/>
    <property type="evidence" value="ECO:0007669"/>
    <property type="project" value="TreeGrafter"/>
</dbReference>
<feature type="region of interest" description="Disordered" evidence="1">
    <location>
        <begin position="571"/>
        <end position="606"/>
    </location>
</feature>
<proteinExistence type="predicted"/>
<feature type="compositionally biased region" description="Acidic residues" evidence="1">
    <location>
        <begin position="811"/>
        <end position="820"/>
    </location>
</feature>
<evidence type="ECO:0000313" key="3">
    <source>
        <dbReference type="Proteomes" id="UP000308549"/>
    </source>
</evidence>
<accession>A0A4U0UB57</accession>
<dbReference type="InterPro" id="IPR046351">
    <property type="entry name" value="UTP4"/>
</dbReference>
<feature type="region of interest" description="Disordered" evidence="1">
    <location>
        <begin position="802"/>
        <end position="842"/>
    </location>
</feature>
<evidence type="ECO:0000313" key="2">
    <source>
        <dbReference type="EMBL" id="TKA32558.1"/>
    </source>
</evidence>
<dbReference type="InterPro" id="IPR015943">
    <property type="entry name" value="WD40/YVTN_repeat-like_dom_sf"/>
</dbReference>
<comment type="caution">
    <text evidence="2">The sequence shown here is derived from an EMBL/GenBank/DDBJ whole genome shotgun (WGS) entry which is preliminary data.</text>
</comment>
<keyword evidence="3" id="KW-1185">Reference proteome</keyword>
<dbReference type="InterPro" id="IPR036322">
    <property type="entry name" value="WD40_repeat_dom_sf"/>
</dbReference>
<dbReference type="EMBL" id="NAJL01000005">
    <property type="protein sequence ID" value="TKA32558.1"/>
    <property type="molecule type" value="Genomic_DNA"/>
</dbReference>
<reference evidence="2 3" key="1">
    <citation type="submission" date="2017-03" db="EMBL/GenBank/DDBJ databases">
        <title>Genomes of endolithic fungi from Antarctica.</title>
        <authorList>
            <person name="Coleine C."/>
            <person name="Masonjones S."/>
            <person name="Stajich J.E."/>
        </authorList>
    </citation>
    <scope>NUCLEOTIDE SEQUENCE [LARGE SCALE GENOMIC DNA]</scope>
    <source>
        <strain evidence="2 3">CCFEE 6315</strain>
    </source>
</reference>
<name>A0A4U0UB57_9PEZI</name>
<feature type="region of interest" description="Disordered" evidence="1">
    <location>
        <begin position="636"/>
        <end position="658"/>
    </location>
</feature>